<evidence type="ECO:0000313" key="2">
    <source>
        <dbReference type="Proteomes" id="UP001497623"/>
    </source>
</evidence>
<dbReference type="EMBL" id="CAXKWB010091506">
    <property type="protein sequence ID" value="CAL4216194.1"/>
    <property type="molecule type" value="Genomic_DNA"/>
</dbReference>
<comment type="caution">
    <text evidence="1">The sequence shown here is derived from an EMBL/GenBank/DDBJ whole genome shotgun (WGS) entry which is preliminary data.</text>
</comment>
<protein>
    <submittedName>
        <fullName evidence="1">Uncharacterized protein</fullName>
    </submittedName>
</protein>
<name>A0AAV2SNV7_MEGNR</name>
<dbReference type="Proteomes" id="UP001497623">
    <property type="component" value="Unassembled WGS sequence"/>
</dbReference>
<reference evidence="1 2" key="1">
    <citation type="submission" date="2024-05" db="EMBL/GenBank/DDBJ databases">
        <authorList>
            <person name="Wallberg A."/>
        </authorList>
    </citation>
    <scope>NUCLEOTIDE SEQUENCE [LARGE SCALE GENOMIC DNA]</scope>
</reference>
<sequence length="185" mass="20632">TDDCDGEDDDSSIKEIFTMENCSMHSANDTFCDDVDVVSLDDDSKITPIKKIESPVRSKACEFLSWDDEELEAGCDWVSQCASELRISLPRQQVDSDFSADIAKAVLWKSTLCFMEDLLRSSHCAAWDATISTDTNKSCEILVPPSNIELPHIITALYNSRPEFQLFNAHGLTIHSDTTEELKSA</sequence>
<gene>
    <name evidence="1" type="ORF">MNOR_LOCUS38745</name>
</gene>
<evidence type="ECO:0000313" key="1">
    <source>
        <dbReference type="EMBL" id="CAL4216194.1"/>
    </source>
</evidence>
<dbReference type="AlphaFoldDB" id="A0AAV2SNV7"/>
<proteinExistence type="predicted"/>
<accession>A0AAV2SNV7</accession>
<feature type="non-terminal residue" evidence="1">
    <location>
        <position position="1"/>
    </location>
</feature>
<keyword evidence="2" id="KW-1185">Reference proteome</keyword>
<organism evidence="1 2">
    <name type="scientific">Meganyctiphanes norvegica</name>
    <name type="common">Northern krill</name>
    <name type="synonym">Thysanopoda norvegica</name>
    <dbReference type="NCBI Taxonomy" id="48144"/>
    <lineage>
        <taxon>Eukaryota</taxon>
        <taxon>Metazoa</taxon>
        <taxon>Ecdysozoa</taxon>
        <taxon>Arthropoda</taxon>
        <taxon>Crustacea</taxon>
        <taxon>Multicrustacea</taxon>
        <taxon>Malacostraca</taxon>
        <taxon>Eumalacostraca</taxon>
        <taxon>Eucarida</taxon>
        <taxon>Euphausiacea</taxon>
        <taxon>Euphausiidae</taxon>
        <taxon>Meganyctiphanes</taxon>
    </lineage>
</organism>